<evidence type="ECO:0000313" key="2">
    <source>
        <dbReference type="EMBL" id="UOF91479.1"/>
    </source>
</evidence>
<dbReference type="Pfam" id="PF01609">
    <property type="entry name" value="DDE_Tnp_1"/>
    <property type="match status" value="1"/>
</dbReference>
<dbReference type="RefSeq" id="WP_347438170.1">
    <property type="nucleotide sequence ID" value="NZ_CP089291.1"/>
</dbReference>
<gene>
    <name evidence="2" type="ORF">LSG31_04295</name>
</gene>
<dbReference type="Proteomes" id="UP000830167">
    <property type="component" value="Chromosome"/>
</dbReference>
<dbReference type="InterPro" id="IPR002559">
    <property type="entry name" value="Transposase_11"/>
</dbReference>
<accession>A0ABY4CMA5</accession>
<keyword evidence="3" id="KW-1185">Reference proteome</keyword>
<protein>
    <submittedName>
        <fullName evidence="2">Transposase</fullName>
    </submittedName>
</protein>
<reference evidence="2" key="1">
    <citation type="submission" date="2021-12" db="EMBL/GenBank/DDBJ databases">
        <title>Alicyclobacillaceae gen. nov., sp. nov., isolated from chalcocite enrichment system.</title>
        <authorList>
            <person name="Jiang Z."/>
        </authorList>
    </citation>
    <scope>NUCLEOTIDE SEQUENCE</scope>
    <source>
        <strain evidence="2">MYW30-H2</strain>
    </source>
</reference>
<name>A0ABY4CMA5_9BACL</name>
<organism evidence="2 3">
    <name type="scientific">Fodinisporobacter ferrooxydans</name>
    <dbReference type="NCBI Taxonomy" id="2901836"/>
    <lineage>
        <taxon>Bacteria</taxon>
        <taxon>Bacillati</taxon>
        <taxon>Bacillota</taxon>
        <taxon>Bacilli</taxon>
        <taxon>Bacillales</taxon>
        <taxon>Alicyclobacillaceae</taxon>
        <taxon>Fodinisporobacter</taxon>
    </lineage>
</organism>
<sequence length="285" mass="32111">MQLENAVINQSTCNCQKILTDDNVGLLRKSNSVSYVAHKVAVVCGVKGELPLSRTVFKGNQSDSITFEETLKDFKQAIPEQVVRAVKYVTADGIYQSADNQQHAKELLNAKLIAPINPRKIKEKLVDIRGVEKITSYGVPVCMSGHSMQLKGYDAAKEQFVWVCPVFHDKYRKEGLTCSAACHTKCCNQAKTGRTVRIERSLTPQIDPEFPQHLSSFKDIYKERTAIERVFAQLKDGFSMRRVHKRGKQAVEAHMDRCITISHLLAFVSVMETGQLYRGWARFSA</sequence>
<proteinExistence type="predicted"/>
<evidence type="ECO:0000259" key="1">
    <source>
        <dbReference type="Pfam" id="PF01609"/>
    </source>
</evidence>
<feature type="domain" description="Transposase IS4-like" evidence="1">
    <location>
        <begin position="39"/>
        <end position="258"/>
    </location>
</feature>
<dbReference type="EMBL" id="CP089291">
    <property type="protein sequence ID" value="UOF91479.1"/>
    <property type="molecule type" value="Genomic_DNA"/>
</dbReference>
<evidence type="ECO:0000313" key="3">
    <source>
        <dbReference type="Proteomes" id="UP000830167"/>
    </source>
</evidence>